<evidence type="ECO:0000313" key="3">
    <source>
        <dbReference type="Proteomes" id="UP000193719"/>
    </source>
</evidence>
<evidence type="ECO:0000256" key="1">
    <source>
        <dbReference type="SAM" id="Phobius"/>
    </source>
</evidence>
<protein>
    <submittedName>
        <fullName evidence="2">Uncharacterized protein</fullName>
    </submittedName>
</protein>
<name>A0A1Y1VK71_9FUNG</name>
<dbReference type="EMBL" id="MCFH01000004">
    <property type="protein sequence ID" value="ORX58482.1"/>
    <property type="molecule type" value="Genomic_DNA"/>
</dbReference>
<sequence>MLKLIEEQQRKLNSQNESIHDNYYNDNDNYQSSIEQEYYNSDLFDTEFHNDLFNTEMLTEIGDNQDDLDCNDSRYYIRRGYVFSDEEEEEDETITYARGVINCILDDEEEKEHLHRFKNEDRKIITDKYDYDHKILKKKNYQRFNQKSLEGFLKVLSNEKENDREEDISYDEKYENILLNTNPKPSFMHKYRFYIISIILFTIGYFLFL</sequence>
<reference evidence="2 3" key="1">
    <citation type="submission" date="2016-08" db="EMBL/GenBank/DDBJ databases">
        <title>Genomes of anaerobic fungi encode conserved fungal cellulosomes for biomass hydrolysis.</title>
        <authorList>
            <consortium name="DOE Joint Genome Institute"/>
            <person name="Haitjema C.H."/>
            <person name="Gilmore S.P."/>
            <person name="Henske J.K."/>
            <person name="Solomon K.V."/>
            <person name="De Groot R."/>
            <person name="Kuo A."/>
            <person name="Mondo S.J."/>
            <person name="Salamov A.A."/>
            <person name="Labutti K."/>
            <person name="Zhao Z."/>
            <person name="Chiniquy J."/>
            <person name="Barry K."/>
            <person name="Brewer H.M."/>
            <person name="Purvine S.O."/>
            <person name="Wright A.T."/>
            <person name="Boxma B."/>
            <person name="Van Alen T."/>
            <person name="Hackstein J.H."/>
            <person name="Baker S.E."/>
            <person name="Grigoriev I.V."/>
            <person name="O'Malley M.A."/>
        </authorList>
    </citation>
    <scope>NUCLEOTIDE SEQUENCE [LARGE SCALE GENOMIC DNA]</scope>
    <source>
        <strain evidence="3">finn</strain>
    </source>
</reference>
<organism evidence="2 3">
    <name type="scientific">Piromyces finnis</name>
    <dbReference type="NCBI Taxonomy" id="1754191"/>
    <lineage>
        <taxon>Eukaryota</taxon>
        <taxon>Fungi</taxon>
        <taxon>Fungi incertae sedis</taxon>
        <taxon>Chytridiomycota</taxon>
        <taxon>Chytridiomycota incertae sedis</taxon>
        <taxon>Neocallimastigomycetes</taxon>
        <taxon>Neocallimastigales</taxon>
        <taxon>Neocallimastigaceae</taxon>
        <taxon>Piromyces</taxon>
    </lineage>
</organism>
<keyword evidence="3" id="KW-1185">Reference proteome</keyword>
<gene>
    <name evidence="2" type="ORF">BCR36DRAFT_580092</name>
</gene>
<accession>A0A1Y1VK71</accession>
<feature type="transmembrane region" description="Helical" evidence="1">
    <location>
        <begin position="191"/>
        <end position="208"/>
    </location>
</feature>
<reference evidence="2 3" key="2">
    <citation type="submission" date="2016-08" db="EMBL/GenBank/DDBJ databases">
        <title>Pervasive Adenine N6-methylation of Active Genes in Fungi.</title>
        <authorList>
            <consortium name="DOE Joint Genome Institute"/>
            <person name="Mondo S.J."/>
            <person name="Dannebaum R.O."/>
            <person name="Kuo R.C."/>
            <person name="Labutti K."/>
            <person name="Haridas S."/>
            <person name="Kuo A."/>
            <person name="Salamov A."/>
            <person name="Ahrendt S.R."/>
            <person name="Lipzen A."/>
            <person name="Sullivan W."/>
            <person name="Andreopoulos W.B."/>
            <person name="Clum A."/>
            <person name="Lindquist E."/>
            <person name="Daum C."/>
            <person name="Ramamoorthy G.K."/>
            <person name="Gryganskyi A."/>
            <person name="Culley D."/>
            <person name="Magnuson J.K."/>
            <person name="James T.Y."/>
            <person name="O'Malley M.A."/>
            <person name="Stajich J.E."/>
            <person name="Spatafora J.W."/>
            <person name="Visel A."/>
            <person name="Grigoriev I.V."/>
        </authorList>
    </citation>
    <scope>NUCLEOTIDE SEQUENCE [LARGE SCALE GENOMIC DNA]</scope>
    <source>
        <strain evidence="3">finn</strain>
    </source>
</reference>
<evidence type="ECO:0000313" key="2">
    <source>
        <dbReference type="EMBL" id="ORX58482.1"/>
    </source>
</evidence>
<proteinExistence type="predicted"/>
<dbReference type="AlphaFoldDB" id="A0A1Y1VK71"/>
<comment type="caution">
    <text evidence="2">The sequence shown here is derived from an EMBL/GenBank/DDBJ whole genome shotgun (WGS) entry which is preliminary data.</text>
</comment>
<keyword evidence="1" id="KW-0812">Transmembrane</keyword>
<keyword evidence="1" id="KW-1133">Transmembrane helix</keyword>
<keyword evidence="1" id="KW-0472">Membrane</keyword>
<dbReference type="Proteomes" id="UP000193719">
    <property type="component" value="Unassembled WGS sequence"/>
</dbReference>